<dbReference type="KEGG" id="tfo:BFO_0235"/>
<reference evidence="2" key="1">
    <citation type="submission" date="2011-12" db="EMBL/GenBank/DDBJ databases">
        <title>Complete sequence of Tannerella forsythia ATCC 43037.</title>
        <authorList>
            <person name="Dewhirst F."/>
            <person name="Tanner A."/>
            <person name="Izard J."/>
            <person name="Brinkac L."/>
            <person name="Durkin A.S."/>
            <person name="Hostetler J."/>
            <person name="Shetty J."/>
            <person name="Torralba M."/>
            <person name="Gill S."/>
            <person name="Nelson K."/>
        </authorList>
    </citation>
    <scope>NUCLEOTIDE SEQUENCE [LARGE SCALE GENOMIC DNA]</scope>
    <source>
        <strain evidence="2">ATCC 43037 / JCM 10827 / CCUG 33226 / KCTC 5666 / FDC 338</strain>
    </source>
</reference>
<keyword evidence="2" id="KW-1185">Reference proteome</keyword>
<name>G8UJ07_TANFA</name>
<dbReference type="AlphaFoldDB" id="G8UJ07"/>
<sequence length="40" mass="4968">MLFFRTRIIFIIEFRYGKITFTYPHTETAYKHVALHDRYA</sequence>
<dbReference type="EMBL" id="CP003191">
    <property type="protein sequence ID" value="AEW22167.1"/>
    <property type="molecule type" value="Genomic_DNA"/>
</dbReference>
<proteinExistence type="predicted"/>
<gene>
    <name evidence="1" type="ordered locus">BFO_0235</name>
</gene>
<evidence type="ECO:0000313" key="1">
    <source>
        <dbReference type="EMBL" id="AEW22167.1"/>
    </source>
</evidence>
<accession>G8UJ07</accession>
<dbReference type="HOGENOM" id="CLU_3297734_0_0_10"/>
<evidence type="ECO:0000313" key="2">
    <source>
        <dbReference type="Proteomes" id="UP000005436"/>
    </source>
</evidence>
<protein>
    <submittedName>
        <fullName evidence="1">Uncharacterized protein</fullName>
    </submittedName>
</protein>
<dbReference type="Proteomes" id="UP000005436">
    <property type="component" value="Chromosome"/>
</dbReference>
<organism evidence="1 2">
    <name type="scientific">Tannerella forsythia (strain ATCC 43037 / JCM 10827 / CCUG 21028 A / KCTC 5666 / FDC 338)</name>
    <name type="common">Bacteroides forsythus</name>
    <dbReference type="NCBI Taxonomy" id="203275"/>
    <lineage>
        <taxon>Bacteria</taxon>
        <taxon>Pseudomonadati</taxon>
        <taxon>Bacteroidota</taxon>
        <taxon>Bacteroidia</taxon>
        <taxon>Bacteroidales</taxon>
        <taxon>Tannerellaceae</taxon>
        <taxon>Tannerella</taxon>
    </lineage>
</organism>